<reference evidence="2 3" key="1">
    <citation type="submission" date="2024-03" db="EMBL/GenBank/DDBJ databases">
        <title>Aureococcus anophagefferens CCMP1851 and Kratosvirus quantuckense: Draft genome of a second virus-susceptible host strain in the model system.</title>
        <authorList>
            <person name="Chase E."/>
            <person name="Truchon A.R."/>
            <person name="Schepens W."/>
            <person name="Wilhelm S.W."/>
        </authorList>
    </citation>
    <scope>NUCLEOTIDE SEQUENCE [LARGE SCALE GENOMIC DNA]</scope>
    <source>
        <strain evidence="2 3">CCMP1851</strain>
    </source>
</reference>
<evidence type="ECO:0000313" key="2">
    <source>
        <dbReference type="EMBL" id="KAK7242197.1"/>
    </source>
</evidence>
<name>A0ABR1G1X2_AURAN</name>
<dbReference type="EMBL" id="JBBJCI010000146">
    <property type="protein sequence ID" value="KAK7242197.1"/>
    <property type="molecule type" value="Genomic_DNA"/>
</dbReference>
<protein>
    <submittedName>
        <fullName evidence="2">Uncharacterized protein</fullName>
    </submittedName>
</protein>
<evidence type="ECO:0000256" key="1">
    <source>
        <dbReference type="SAM" id="SignalP"/>
    </source>
</evidence>
<comment type="caution">
    <text evidence="2">The sequence shown here is derived from an EMBL/GenBank/DDBJ whole genome shotgun (WGS) entry which is preliminary data.</text>
</comment>
<evidence type="ECO:0000313" key="3">
    <source>
        <dbReference type="Proteomes" id="UP001363151"/>
    </source>
</evidence>
<feature type="signal peptide" evidence="1">
    <location>
        <begin position="1"/>
        <end position="18"/>
    </location>
</feature>
<keyword evidence="3" id="KW-1185">Reference proteome</keyword>
<accession>A0ABR1G1X2</accession>
<organism evidence="2 3">
    <name type="scientific">Aureococcus anophagefferens</name>
    <name type="common">Harmful bloom alga</name>
    <dbReference type="NCBI Taxonomy" id="44056"/>
    <lineage>
        <taxon>Eukaryota</taxon>
        <taxon>Sar</taxon>
        <taxon>Stramenopiles</taxon>
        <taxon>Ochrophyta</taxon>
        <taxon>Pelagophyceae</taxon>
        <taxon>Pelagomonadales</taxon>
        <taxon>Pelagomonadaceae</taxon>
        <taxon>Aureococcus</taxon>
    </lineage>
</organism>
<keyword evidence="1" id="KW-0732">Signal</keyword>
<dbReference type="Proteomes" id="UP001363151">
    <property type="component" value="Unassembled WGS sequence"/>
</dbReference>
<feature type="chain" id="PRO_5047010624" evidence="1">
    <location>
        <begin position="19"/>
        <end position="562"/>
    </location>
</feature>
<sequence length="562" mass="59830">MLQPTLTLLLCWLAATAADYHEALRIVGVLRPRPGASPEQLLFAFLKSAERAAVSVGGDGVARRTALAGSVVFVEDGALGALGGVAALLVVPGSPAVGPEPRDAVAGAVGGAPGPVVAAAVGGVTFQGALTEGLGPLGAVHGADRGEALRVRQAPDACERHCADAFGDVVDPLGNAWPALLGVDALARGGCAWAKMVWTQYALRGHARRAANTFPKTKRKWQALGLGDERWRARADRAAAAEAARADLFGTRRTGGACDARKRDVIFSVYNYPDASTLYLFLRSLREAGGVADAVVFTHRAHRALRAVGDRYGAKVLEYFAPLTGHTTVAAIMARPHMQALKVDFPGPLIKNYKFTFMYCYLLEFGDSYGRAAFMDVRDLYFQRDPFAAAACLGLTAATETAALDVDDRKSIHADHYPRHCDTRWEDFRHLPPINSGAFIADVAAMLRIVNASAAVVDRCGAGYDQGTFTELVYLGRLPGTPVALSTTETGPIGMICNSLDVAYDTYREVANDAGDAYAIVHQFDRFAELTDDLSTRMPLDHAKLLAPKATMLEPQTCGGEG</sequence>
<proteinExistence type="predicted"/>
<gene>
    <name evidence="2" type="ORF">SO694_00013166</name>
</gene>